<dbReference type="AlphaFoldDB" id="A0A1M5W126"/>
<proteinExistence type="predicted"/>
<dbReference type="OrthoDB" id="9805474at2"/>
<dbReference type="SUPFAM" id="SSF55073">
    <property type="entry name" value="Nucleotide cyclase"/>
    <property type="match status" value="1"/>
</dbReference>
<dbReference type="RefSeq" id="WP_073338860.1">
    <property type="nucleotide sequence ID" value="NZ_FQXM01000014.1"/>
</dbReference>
<feature type="transmembrane region" description="Helical" evidence="2">
    <location>
        <begin position="63"/>
        <end position="82"/>
    </location>
</feature>
<accession>A0A1M5W126</accession>
<feature type="transmembrane region" description="Helical" evidence="2">
    <location>
        <begin position="139"/>
        <end position="157"/>
    </location>
</feature>
<evidence type="ECO:0000313" key="5">
    <source>
        <dbReference type="Proteomes" id="UP000184447"/>
    </source>
</evidence>
<keyword evidence="1" id="KW-0175">Coiled coil</keyword>
<dbReference type="Pfam" id="PF00990">
    <property type="entry name" value="GGDEF"/>
    <property type="match status" value="1"/>
</dbReference>
<dbReference type="Gene3D" id="3.30.70.270">
    <property type="match status" value="1"/>
</dbReference>
<dbReference type="NCBIfam" id="TIGR00254">
    <property type="entry name" value="GGDEF"/>
    <property type="match status" value="1"/>
</dbReference>
<evidence type="ECO:0000256" key="1">
    <source>
        <dbReference type="SAM" id="Coils"/>
    </source>
</evidence>
<protein>
    <submittedName>
        <fullName evidence="4">Diguanylate cyclase (GGDEF) domain-containing protein</fullName>
    </submittedName>
</protein>
<dbReference type="InterPro" id="IPR052163">
    <property type="entry name" value="DGC-Regulatory_Protein"/>
</dbReference>
<dbReference type="Proteomes" id="UP000184447">
    <property type="component" value="Unassembled WGS sequence"/>
</dbReference>
<reference evidence="4 5" key="1">
    <citation type="submission" date="2016-11" db="EMBL/GenBank/DDBJ databases">
        <authorList>
            <person name="Jaros S."/>
            <person name="Januszkiewicz K."/>
            <person name="Wedrychowicz H."/>
        </authorList>
    </citation>
    <scope>NUCLEOTIDE SEQUENCE [LARGE SCALE GENOMIC DNA]</scope>
    <source>
        <strain evidence="4 5">DSM 8605</strain>
    </source>
</reference>
<feature type="transmembrane region" description="Helical" evidence="2">
    <location>
        <begin position="169"/>
        <end position="190"/>
    </location>
</feature>
<sequence length="392" mass="45565">MKKNKISILNRKDKCLEKMKEIYDIKDLLFIENKLVALFMAIVCFVIAFASFILSIYSTNLNASSVVHQITMIIFGMFFLMVNKTKWNLKLKIHVVNLLSGILFLSITINYYEVLGISIWTLLFLLLLISIIRIDGSMVFYVVISGMLADVYLYIFFSERSLQIVPRYYVVHFWVHLLIGIFTLGINYIFRNNFINNMEQYRKEKEQNEEIKKYIKKIKANELRLQELAYYDVLTQLPNRKMFLEEIETTYDLCKKDNLKYSVVFIDLDDFKKVNDTMGHYIGDLFLYEVSNRLSEKVLPGDLLGRIGGDEFALIIKQGIEKDRLLKYVGNFKECFNLPFDLKGYSIAGSASFGVAIYPEDAINTVDLISAADMAMYKAKKQLGKNAICFYK</sequence>
<dbReference type="PROSITE" id="PS50887">
    <property type="entry name" value="GGDEF"/>
    <property type="match status" value="1"/>
</dbReference>
<dbReference type="InterPro" id="IPR043128">
    <property type="entry name" value="Rev_trsase/Diguanyl_cyclase"/>
</dbReference>
<keyword evidence="2" id="KW-0472">Membrane</keyword>
<evidence type="ECO:0000313" key="4">
    <source>
        <dbReference type="EMBL" id="SHH81171.1"/>
    </source>
</evidence>
<keyword evidence="5" id="KW-1185">Reference proteome</keyword>
<keyword evidence="2" id="KW-1133">Transmembrane helix</keyword>
<dbReference type="EMBL" id="FQXM01000014">
    <property type="protein sequence ID" value="SHH81171.1"/>
    <property type="molecule type" value="Genomic_DNA"/>
</dbReference>
<evidence type="ECO:0000259" key="3">
    <source>
        <dbReference type="PROSITE" id="PS50887"/>
    </source>
</evidence>
<organism evidence="4 5">
    <name type="scientific">Clostridium grantii DSM 8605</name>
    <dbReference type="NCBI Taxonomy" id="1121316"/>
    <lineage>
        <taxon>Bacteria</taxon>
        <taxon>Bacillati</taxon>
        <taxon>Bacillota</taxon>
        <taxon>Clostridia</taxon>
        <taxon>Eubacteriales</taxon>
        <taxon>Clostridiaceae</taxon>
        <taxon>Clostridium</taxon>
    </lineage>
</organism>
<dbReference type="PANTHER" id="PTHR46663:SF2">
    <property type="entry name" value="GGDEF DOMAIN-CONTAINING PROTEIN"/>
    <property type="match status" value="1"/>
</dbReference>
<gene>
    <name evidence="4" type="ORF">SAMN02745207_02610</name>
</gene>
<feature type="transmembrane region" description="Helical" evidence="2">
    <location>
        <begin position="89"/>
        <end position="109"/>
    </location>
</feature>
<dbReference type="STRING" id="1121316.SAMN02745207_02610"/>
<feature type="domain" description="GGDEF" evidence="3">
    <location>
        <begin position="259"/>
        <end position="392"/>
    </location>
</feature>
<dbReference type="InterPro" id="IPR029787">
    <property type="entry name" value="Nucleotide_cyclase"/>
</dbReference>
<dbReference type="InterPro" id="IPR000160">
    <property type="entry name" value="GGDEF_dom"/>
</dbReference>
<dbReference type="SMART" id="SM00267">
    <property type="entry name" value="GGDEF"/>
    <property type="match status" value="1"/>
</dbReference>
<keyword evidence="2" id="KW-0812">Transmembrane</keyword>
<dbReference type="PANTHER" id="PTHR46663">
    <property type="entry name" value="DIGUANYLATE CYCLASE DGCT-RELATED"/>
    <property type="match status" value="1"/>
</dbReference>
<feature type="coiled-coil region" evidence="1">
    <location>
        <begin position="191"/>
        <end position="221"/>
    </location>
</feature>
<feature type="transmembrane region" description="Helical" evidence="2">
    <location>
        <begin position="35"/>
        <end position="57"/>
    </location>
</feature>
<dbReference type="CDD" id="cd01949">
    <property type="entry name" value="GGDEF"/>
    <property type="match status" value="1"/>
</dbReference>
<name>A0A1M5W126_9CLOT</name>
<evidence type="ECO:0000256" key="2">
    <source>
        <dbReference type="SAM" id="Phobius"/>
    </source>
</evidence>
<feature type="transmembrane region" description="Helical" evidence="2">
    <location>
        <begin position="115"/>
        <end position="132"/>
    </location>
</feature>